<reference evidence="2" key="2">
    <citation type="journal article" date="2022" name="Microbiol. Resour. Announc.">
        <title>Metagenome Sequencing to Explore Phylogenomics of Terrestrial Cyanobacteria.</title>
        <authorList>
            <person name="Ward R.D."/>
            <person name="Stajich J.E."/>
            <person name="Johansen J.R."/>
            <person name="Huntemann M."/>
            <person name="Clum A."/>
            <person name="Foster B."/>
            <person name="Foster B."/>
            <person name="Roux S."/>
            <person name="Palaniappan K."/>
            <person name="Varghese N."/>
            <person name="Mukherjee S."/>
            <person name="Reddy T.B.K."/>
            <person name="Daum C."/>
            <person name="Copeland A."/>
            <person name="Chen I.A."/>
            <person name="Ivanova N.N."/>
            <person name="Kyrpides N.C."/>
            <person name="Shapiro N."/>
            <person name="Eloe-Fadrosh E.A."/>
            <person name="Pietrasiak N."/>
        </authorList>
    </citation>
    <scope>NUCLEOTIDE SEQUENCE</scope>
    <source>
        <strain evidence="2">UHER 2000/2452</strain>
    </source>
</reference>
<organism evidence="2 3">
    <name type="scientific">Drouetiella hepatica Uher 2000/2452</name>
    <dbReference type="NCBI Taxonomy" id="904376"/>
    <lineage>
        <taxon>Bacteria</taxon>
        <taxon>Bacillati</taxon>
        <taxon>Cyanobacteriota</taxon>
        <taxon>Cyanophyceae</taxon>
        <taxon>Oculatellales</taxon>
        <taxon>Oculatellaceae</taxon>
        <taxon>Drouetiella</taxon>
    </lineage>
</organism>
<protein>
    <submittedName>
        <fullName evidence="2">Alpha/beta hydrolase</fullName>
    </submittedName>
</protein>
<evidence type="ECO:0000313" key="2">
    <source>
        <dbReference type="EMBL" id="MBW4659815.1"/>
    </source>
</evidence>
<dbReference type="GO" id="GO:0016787">
    <property type="term" value="F:hydrolase activity"/>
    <property type="evidence" value="ECO:0007669"/>
    <property type="project" value="UniProtKB-KW"/>
</dbReference>
<dbReference type="AlphaFoldDB" id="A0A951QCA0"/>
<evidence type="ECO:0000259" key="1">
    <source>
        <dbReference type="Pfam" id="PF07176"/>
    </source>
</evidence>
<sequence length="213" mass="23692">MKCFSSPLFQRLLSRNLIKLMGGAWVLGIGISAALPVPPAVAAQRLVFTLGPIGRSIPIEDLRTLAETGEATRQIRWYLNLADLSPEALQQALNQEVNLSQRLVDRVTYSLPGEFILYQIGNTIRTRSDRANIQANRAALLLSTSEDNKISLLEYLENYPTPELYIDGVSLLKFVKDVERIKDRIEPIVATIETLLEGLICDCENTPAQTSQP</sequence>
<dbReference type="InterPro" id="IPR010802">
    <property type="entry name" value="DUF1400"/>
</dbReference>
<dbReference type="Pfam" id="PF07176">
    <property type="entry name" value="DUF1400"/>
    <property type="match status" value="1"/>
</dbReference>
<feature type="domain" description="DUF1400" evidence="1">
    <location>
        <begin position="42"/>
        <end position="167"/>
    </location>
</feature>
<accession>A0A951QCA0</accession>
<dbReference type="Proteomes" id="UP000757435">
    <property type="component" value="Unassembled WGS sequence"/>
</dbReference>
<proteinExistence type="predicted"/>
<evidence type="ECO:0000313" key="3">
    <source>
        <dbReference type="Proteomes" id="UP000757435"/>
    </source>
</evidence>
<dbReference type="EMBL" id="JAHHHD010000015">
    <property type="protein sequence ID" value="MBW4659815.1"/>
    <property type="molecule type" value="Genomic_DNA"/>
</dbReference>
<reference evidence="2" key="1">
    <citation type="submission" date="2021-05" db="EMBL/GenBank/DDBJ databases">
        <authorList>
            <person name="Pietrasiak N."/>
            <person name="Ward R."/>
            <person name="Stajich J.E."/>
            <person name="Kurbessoian T."/>
        </authorList>
    </citation>
    <scope>NUCLEOTIDE SEQUENCE</scope>
    <source>
        <strain evidence="2">UHER 2000/2452</strain>
    </source>
</reference>
<keyword evidence="2" id="KW-0378">Hydrolase</keyword>
<comment type="caution">
    <text evidence="2">The sequence shown here is derived from an EMBL/GenBank/DDBJ whole genome shotgun (WGS) entry which is preliminary data.</text>
</comment>
<gene>
    <name evidence="2" type="ORF">KME15_14160</name>
</gene>
<name>A0A951QCA0_9CYAN</name>